<protein>
    <submittedName>
        <fullName evidence="1">Uncharacterized protein</fullName>
    </submittedName>
</protein>
<sequence>MMLNKKQLTSLNPLEYGWIEDKTYAFKWFEGDQLPSFVSDLTANVPEFDSMDDEEESPNNKHDSVQHLNFVLTK</sequence>
<comment type="caution">
    <text evidence="1">The sequence shown here is derived from an EMBL/GenBank/DDBJ whole genome shotgun (WGS) entry which is preliminary data.</text>
</comment>
<organism evidence="1 2">
    <name type="scientific">Dendrolimus kikuchii</name>
    <dbReference type="NCBI Taxonomy" id="765133"/>
    <lineage>
        <taxon>Eukaryota</taxon>
        <taxon>Metazoa</taxon>
        <taxon>Ecdysozoa</taxon>
        <taxon>Arthropoda</taxon>
        <taxon>Hexapoda</taxon>
        <taxon>Insecta</taxon>
        <taxon>Pterygota</taxon>
        <taxon>Neoptera</taxon>
        <taxon>Endopterygota</taxon>
        <taxon>Lepidoptera</taxon>
        <taxon>Glossata</taxon>
        <taxon>Ditrysia</taxon>
        <taxon>Bombycoidea</taxon>
        <taxon>Lasiocampidae</taxon>
        <taxon>Dendrolimus</taxon>
    </lineage>
</organism>
<dbReference type="Proteomes" id="UP000824533">
    <property type="component" value="Linkage Group LG14"/>
</dbReference>
<evidence type="ECO:0000313" key="2">
    <source>
        <dbReference type="Proteomes" id="UP000824533"/>
    </source>
</evidence>
<evidence type="ECO:0000313" key="1">
    <source>
        <dbReference type="EMBL" id="KAJ0176214.1"/>
    </source>
</evidence>
<gene>
    <name evidence="1" type="ORF">K1T71_008388</name>
</gene>
<proteinExistence type="predicted"/>
<reference evidence="1 2" key="1">
    <citation type="journal article" date="2021" name="Front. Genet.">
        <title>Chromosome-Level Genome Assembly Reveals Significant Gene Expansion in the Toll and IMD Signaling Pathways of Dendrolimus kikuchii.</title>
        <authorList>
            <person name="Zhou J."/>
            <person name="Wu P."/>
            <person name="Xiong Z."/>
            <person name="Liu N."/>
            <person name="Zhao N."/>
            <person name="Ji M."/>
            <person name="Qiu Y."/>
            <person name="Yang B."/>
        </authorList>
    </citation>
    <scope>NUCLEOTIDE SEQUENCE [LARGE SCALE GENOMIC DNA]</scope>
    <source>
        <strain evidence="1">Ann1</strain>
    </source>
</reference>
<dbReference type="EMBL" id="CM034400">
    <property type="protein sequence ID" value="KAJ0176214.1"/>
    <property type="molecule type" value="Genomic_DNA"/>
</dbReference>
<keyword evidence="2" id="KW-1185">Reference proteome</keyword>
<name>A0ACC1CXI7_9NEOP</name>
<accession>A0ACC1CXI7</accession>